<feature type="non-terminal residue" evidence="3">
    <location>
        <position position="429"/>
    </location>
</feature>
<keyword evidence="4" id="KW-1185">Reference proteome</keyword>
<dbReference type="InterPro" id="IPR053781">
    <property type="entry name" value="F-box_AtFBL13-like"/>
</dbReference>
<dbReference type="SUPFAM" id="SSF81383">
    <property type="entry name" value="F-box domain"/>
    <property type="match status" value="1"/>
</dbReference>
<dbReference type="InterPro" id="IPR032675">
    <property type="entry name" value="LRR_dom_sf"/>
</dbReference>
<reference evidence="4" key="1">
    <citation type="journal article" date="2013" name="Nat. Genet.">
        <title>The Capsella rubella genome and the genomic consequences of rapid mating system evolution.</title>
        <authorList>
            <person name="Slotte T."/>
            <person name="Hazzouri K.M."/>
            <person name="Agren J.A."/>
            <person name="Koenig D."/>
            <person name="Maumus F."/>
            <person name="Guo Y.L."/>
            <person name="Steige K."/>
            <person name="Platts A.E."/>
            <person name="Escobar J.S."/>
            <person name="Newman L.K."/>
            <person name="Wang W."/>
            <person name="Mandakova T."/>
            <person name="Vello E."/>
            <person name="Smith L.M."/>
            <person name="Henz S.R."/>
            <person name="Steffen J."/>
            <person name="Takuno S."/>
            <person name="Brandvain Y."/>
            <person name="Coop G."/>
            <person name="Andolfatto P."/>
            <person name="Hu T.T."/>
            <person name="Blanchette M."/>
            <person name="Clark R.M."/>
            <person name="Quesneville H."/>
            <person name="Nordborg M."/>
            <person name="Gaut B.S."/>
            <person name="Lysak M.A."/>
            <person name="Jenkins J."/>
            <person name="Grimwood J."/>
            <person name="Chapman J."/>
            <person name="Prochnik S."/>
            <person name="Shu S."/>
            <person name="Rokhsar D."/>
            <person name="Schmutz J."/>
            <person name="Weigel D."/>
            <person name="Wright S.I."/>
        </authorList>
    </citation>
    <scope>NUCLEOTIDE SEQUENCE [LARGE SCALE GENOMIC DNA]</scope>
    <source>
        <strain evidence="4">cv. Monte Gargano</strain>
    </source>
</reference>
<dbReference type="AlphaFoldDB" id="R0I8A1"/>
<dbReference type="InterPro" id="IPR036047">
    <property type="entry name" value="F-box-like_dom_sf"/>
</dbReference>
<dbReference type="STRING" id="81985.R0I8A1"/>
<dbReference type="CDD" id="cd22160">
    <property type="entry name" value="F-box_AtFBL13-like"/>
    <property type="match status" value="1"/>
</dbReference>
<dbReference type="Pfam" id="PF23622">
    <property type="entry name" value="LRR_At1g61320_AtMIF1"/>
    <property type="match status" value="1"/>
</dbReference>
<accession>R0I8A1</accession>
<proteinExistence type="predicted"/>
<dbReference type="PANTHER" id="PTHR31900:SF32">
    <property type="entry name" value="F-BOX_RNI_FBD-LIKE DOMAIN PROTEIN"/>
    <property type="match status" value="1"/>
</dbReference>
<dbReference type="InterPro" id="IPR001810">
    <property type="entry name" value="F-box_dom"/>
</dbReference>
<dbReference type="InterPro" id="IPR050232">
    <property type="entry name" value="FBL13/AtMIF1-like"/>
</dbReference>
<dbReference type="PANTHER" id="PTHR31900">
    <property type="entry name" value="F-BOX/RNI SUPERFAMILY PROTEIN-RELATED"/>
    <property type="match status" value="1"/>
</dbReference>
<protein>
    <submittedName>
        <fullName evidence="3">Uncharacterized protein</fullName>
    </submittedName>
</protein>
<dbReference type="InterPro" id="IPR055357">
    <property type="entry name" value="LRR_At1g61320_AtMIF1"/>
</dbReference>
<dbReference type="Proteomes" id="UP000029121">
    <property type="component" value="Unassembled WGS sequence"/>
</dbReference>
<feature type="domain" description="At1g61320/AtMIF1 LRR" evidence="2">
    <location>
        <begin position="69"/>
        <end position="331"/>
    </location>
</feature>
<evidence type="ECO:0000313" key="4">
    <source>
        <dbReference type="Proteomes" id="UP000029121"/>
    </source>
</evidence>
<sequence length="429" mass="49480">MDLISSLPDAILQDILFLVPTKLAISTSVLSKRWRHVWSDTPGLSLDDKKLHADGINETLTHYTAPKMIKFHLKFLKRNTFPDMDRWFEFAMSRNVENLSVCVGNTRGYKLPDSFYISSSIKELILKLPYSYMTPKSSVSWTSLKKLSLRDCFLYQESFDKILSGCPILESLTLILLYPLKFLDFSKLLRLRTLDLSVYGRKMEIVAPHIHCLTLRNFQSPLITLVDVSSLTEAIVETGVQDSPIMYVLTHYIVPEMLKKLENAEKLTFGGNFLLILSLAEVSGVTFPMFKIKALTLETEIYQYVIPGIQRLLQNSPVLKMLTVHARDEYHHIISGVSLDDYLRWERMKPDQCWRSNDGVFWNRYPFDLESDHVASFVKLVLKNTKTLDKMVVLLNERCHSFNFEELVQTLSHNNDVSIVLSTTPYTVY</sequence>
<evidence type="ECO:0000259" key="1">
    <source>
        <dbReference type="Pfam" id="PF00646"/>
    </source>
</evidence>
<evidence type="ECO:0000259" key="2">
    <source>
        <dbReference type="Pfam" id="PF23622"/>
    </source>
</evidence>
<name>R0I8A1_9BRAS</name>
<dbReference type="SUPFAM" id="SSF52047">
    <property type="entry name" value="RNI-like"/>
    <property type="match status" value="1"/>
</dbReference>
<organism evidence="3 4">
    <name type="scientific">Capsella rubella</name>
    <dbReference type="NCBI Taxonomy" id="81985"/>
    <lineage>
        <taxon>Eukaryota</taxon>
        <taxon>Viridiplantae</taxon>
        <taxon>Streptophyta</taxon>
        <taxon>Embryophyta</taxon>
        <taxon>Tracheophyta</taxon>
        <taxon>Spermatophyta</taxon>
        <taxon>Magnoliopsida</taxon>
        <taxon>eudicotyledons</taxon>
        <taxon>Gunneridae</taxon>
        <taxon>Pentapetalae</taxon>
        <taxon>rosids</taxon>
        <taxon>malvids</taxon>
        <taxon>Brassicales</taxon>
        <taxon>Brassicaceae</taxon>
        <taxon>Camelineae</taxon>
        <taxon>Capsella</taxon>
    </lineage>
</organism>
<dbReference type="EMBL" id="KB870806">
    <property type="protein sequence ID" value="EOA34335.1"/>
    <property type="molecule type" value="Genomic_DNA"/>
</dbReference>
<feature type="domain" description="F-box" evidence="1">
    <location>
        <begin position="4"/>
        <end position="40"/>
    </location>
</feature>
<evidence type="ECO:0000313" key="3">
    <source>
        <dbReference type="EMBL" id="EOA34335.1"/>
    </source>
</evidence>
<dbReference type="Pfam" id="PF00646">
    <property type="entry name" value="F-box"/>
    <property type="match status" value="1"/>
</dbReference>
<dbReference type="Gene3D" id="3.80.10.10">
    <property type="entry name" value="Ribonuclease Inhibitor"/>
    <property type="match status" value="1"/>
</dbReference>
<gene>
    <name evidence="3" type="ORF">CARUB_v10021855mg</name>
</gene>